<sequence length="513" mass="55919">MEAPIVAVTVFPDGARVTRRVTVTPAPGDQRVAIGGLPLELDRDSVRVDVRGATQVLWVEVAAERHSQSPDPAVRDLQRAAEETRQLLAELADRTAVADTRADLLTGVNRRAASAFAKALTAGEIEPDRIAALSDSLSEQLTTVLAGKRELRTRTQEGDERLRALERELAERRAQREPDRQVVLVGLDGDTDGDIELELSYVVDNAQWTSSYDLRLTGDRLTLTWHAEITQSTGEDWPDCALALSTARPARTARLPETTPWFLDRVRPPMPVAPAAFGAPAGAPMPSGVPDGVRARSARAYTPAVEHGDTATTYRPAHTVAVPTDGTAHRTTVAVVDLATVLDHITFPAQGTEAFLRATATNTSEHTLRPGRASVFHDSEFVGTTSLDTWAPGEEVELNLGVDDRIRVDRELVRRTAGKAVIGTSRRREVRYRITVGNHGRRPTTVTVLERIPVSRDEDIVVKDVTCQPTPQDRTDLGELTWRIPLAEGAATDVTVGFRVDTARGVEIAGWRD</sequence>
<dbReference type="Proteomes" id="UP000279275">
    <property type="component" value="Unassembled WGS sequence"/>
</dbReference>
<dbReference type="OrthoDB" id="9777444at2"/>
<dbReference type="PANTHER" id="PTHR31005:SF8">
    <property type="entry name" value="DUF4139 DOMAIN-CONTAINING PROTEIN"/>
    <property type="match status" value="1"/>
</dbReference>
<feature type="domain" description="DUF4140" evidence="2">
    <location>
        <begin position="8"/>
        <end position="105"/>
    </location>
</feature>
<evidence type="ECO:0000313" key="3">
    <source>
        <dbReference type="EMBL" id="RMI31320.1"/>
    </source>
</evidence>
<comment type="caution">
    <text evidence="3">The sequence shown here is derived from an EMBL/GenBank/DDBJ whole genome shotgun (WGS) entry which is preliminary data.</text>
</comment>
<gene>
    <name evidence="3" type="ORF">EBN03_18325</name>
</gene>
<dbReference type="InterPro" id="IPR011935">
    <property type="entry name" value="CHP02231"/>
</dbReference>
<protein>
    <submittedName>
        <fullName evidence="3">Mucoidy inhibitor MuiA family protein</fullName>
    </submittedName>
</protein>
<dbReference type="PANTHER" id="PTHR31005">
    <property type="entry name" value="DUF4139 DOMAIN-CONTAINING PROTEIN"/>
    <property type="match status" value="1"/>
</dbReference>
<dbReference type="EMBL" id="RFFH01000007">
    <property type="protein sequence ID" value="RMI31320.1"/>
    <property type="molecule type" value="Genomic_DNA"/>
</dbReference>
<name>A0A3M2L3N9_9NOCA</name>
<feature type="domain" description="DUF4139" evidence="1">
    <location>
        <begin position="197"/>
        <end position="501"/>
    </location>
</feature>
<evidence type="ECO:0000259" key="2">
    <source>
        <dbReference type="Pfam" id="PF13600"/>
    </source>
</evidence>
<keyword evidence="4" id="KW-1185">Reference proteome</keyword>
<dbReference type="Pfam" id="PF13598">
    <property type="entry name" value="DUF4139"/>
    <property type="match status" value="1"/>
</dbReference>
<accession>A0A3M2L3N9</accession>
<dbReference type="Pfam" id="PF13600">
    <property type="entry name" value="DUF4140"/>
    <property type="match status" value="1"/>
</dbReference>
<proteinExistence type="predicted"/>
<dbReference type="InterPro" id="IPR025554">
    <property type="entry name" value="DUF4140"/>
</dbReference>
<evidence type="ECO:0000259" key="1">
    <source>
        <dbReference type="Pfam" id="PF13598"/>
    </source>
</evidence>
<evidence type="ECO:0000313" key="4">
    <source>
        <dbReference type="Proteomes" id="UP000279275"/>
    </source>
</evidence>
<dbReference type="AlphaFoldDB" id="A0A3M2L3N9"/>
<dbReference type="NCBIfam" id="TIGR02231">
    <property type="entry name" value="mucoidy inhibitor MuiA family protein"/>
    <property type="match status" value="1"/>
</dbReference>
<reference evidence="3 4" key="1">
    <citation type="submission" date="2018-10" db="EMBL/GenBank/DDBJ databases">
        <title>Isolation from cow dung.</title>
        <authorList>
            <person name="Ling L."/>
        </authorList>
    </citation>
    <scope>NUCLEOTIDE SEQUENCE [LARGE SCALE GENOMIC DNA]</scope>
    <source>
        <strain evidence="3 4">NEAU-LL90</strain>
    </source>
</reference>
<organism evidence="3 4">
    <name type="scientific">Nocardia stercoris</name>
    <dbReference type="NCBI Taxonomy" id="2483361"/>
    <lineage>
        <taxon>Bacteria</taxon>
        <taxon>Bacillati</taxon>
        <taxon>Actinomycetota</taxon>
        <taxon>Actinomycetes</taxon>
        <taxon>Mycobacteriales</taxon>
        <taxon>Nocardiaceae</taxon>
        <taxon>Nocardia</taxon>
    </lineage>
</organism>
<dbReference type="InterPro" id="IPR037291">
    <property type="entry name" value="DUF4139"/>
</dbReference>